<comment type="caution">
    <text evidence="1">The sequence shown here is derived from an EMBL/GenBank/DDBJ whole genome shotgun (WGS) entry which is preliminary data.</text>
</comment>
<feature type="non-terminal residue" evidence="1">
    <location>
        <position position="1"/>
    </location>
</feature>
<evidence type="ECO:0000313" key="2">
    <source>
        <dbReference type="Proteomes" id="UP001066276"/>
    </source>
</evidence>
<organism evidence="1 2">
    <name type="scientific">Pleurodeles waltl</name>
    <name type="common">Iberian ribbed newt</name>
    <dbReference type="NCBI Taxonomy" id="8319"/>
    <lineage>
        <taxon>Eukaryota</taxon>
        <taxon>Metazoa</taxon>
        <taxon>Chordata</taxon>
        <taxon>Craniata</taxon>
        <taxon>Vertebrata</taxon>
        <taxon>Euteleostomi</taxon>
        <taxon>Amphibia</taxon>
        <taxon>Batrachia</taxon>
        <taxon>Caudata</taxon>
        <taxon>Salamandroidea</taxon>
        <taxon>Salamandridae</taxon>
        <taxon>Pleurodelinae</taxon>
        <taxon>Pleurodeles</taxon>
    </lineage>
</organism>
<sequence>SFANLKIWLKKHIFLTFLWQKVLESERSHKFHSTQRSPKSPDKNDTSLVWVGLAPATGNAPKRNVDTSNFFKEN</sequence>
<dbReference type="EMBL" id="JANPWB010000003">
    <property type="protein sequence ID" value="KAJ1202507.1"/>
    <property type="molecule type" value="Genomic_DNA"/>
</dbReference>
<dbReference type="Proteomes" id="UP001066276">
    <property type="component" value="Chromosome 2_1"/>
</dbReference>
<proteinExistence type="predicted"/>
<dbReference type="AlphaFoldDB" id="A0AAV7VME4"/>
<feature type="non-terminal residue" evidence="1">
    <location>
        <position position="74"/>
    </location>
</feature>
<keyword evidence="2" id="KW-1185">Reference proteome</keyword>
<evidence type="ECO:0000313" key="1">
    <source>
        <dbReference type="EMBL" id="KAJ1202507.1"/>
    </source>
</evidence>
<accession>A0AAV7VME4</accession>
<name>A0AAV7VME4_PLEWA</name>
<protein>
    <submittedName>
        <fullName evidence="1">Uncharacterized protein</fullName>
    </submittedName>
</protein>
<reference evidence="1" key="1">
    <citation type="journal article" date="2022" name="bioRxiv">
        <title>Sequencing and chromosome-scale assembly of the giantPleurodeles waltlgenome.</title>
        <authorList>
            <person name="Brown T."/>
            <person name="Elewa A."/>
            <person name="Iarovenko S."/>
            <person name="Subramanian E."/>
            <person name="Araus A.J."/>
            <person name="Petzold A."/>
            <person name="Susuki M."/>
            <person name="Suzuki K.-i.T."/>
            <person name="Hayashi T."/>
            <person name="Toyoda A."/>
            <person name="Oliveira C."/>
            <person name="Osipova E."/>
            <person name="Leigh N.D."/>
            <person name="Simon A."/>
            <person name="Yun M.H."/>
        </authorList>
    </citation>
    <scope>NUCLEOTIDE SEQUENCE</scope>
    <source>
        <strain evidence="1">20211129_DDA</strain>
        <tissue evidence="1">Liver</tissue>
    </source>
</reference>
<gene>
    <name evidence="1" type="ORF">NDU88_006306</name>
</gene>